<reference evidence="1" key="1">
    <citation type="submission" date="2014-05" db="EMBL/GenBank/DDBJ databases">
        <title>The transcriptome of the halophilic microalga Tetraselmis sp. GSL018 isolated from the Great Salt Lake, Utah.</title>
        <authorList>
            <person name="Jinkerson R.E."/>
            <person name="D'Adamo S."/>
            <person name="Posewitz M.C."/>
        </authorList>
    </citation>
    <scope>NUCLEOTIDE SEQUENCE</scope>
    <source>
        <strain evidence="1">GSL018</strain>
    </source>
</reference>
<name>A0A061QUX8_9CHLO</name>
<sequence>MTQVHDAQGASTNVRIGRFWRYAGWEPAFESSAGTRSVGVGDRLRGSDGPGFHGEPSLDRADFRVVMKILRGSPGDLPSNLKREIIRMLESEPEQLESDIRPGCVLLSVDLRMRSAQESLRAQDSFLRNLEAALQGGGPWSPWWRGSDMDVQLPGACLQIRAGQVLQAARGAEAPRIASVQPAAWWASPVALVVTGLGPEEFRVLCRISGSCFELDVGSTEDLGCGTTLVRAWLPGMEAGLASLEVLQNRGSMSLLSNTVTVLASHHECIAEEACGSVLNPGQFGRFCSLAASLRDIGCIIGAPPDESPPADCFARAMVASAGFGWDGTLDYLLDTAEDCGLLLPSLLEAMDCGVGILSAAVMSSKPTTIAMVLSALQTAGCATGAMCPNMLLKTTPQQLAQEMGLGNVAALLAEMDSCPDPASVKGCDQRVPALGETSGRGLEPSTAGLVAGGWPILPSSAAVPPWQLSRLLSSRHLAGGYRWPWQRP</sequence>
<proteinExistence type="predicted"/>
<gene>
    <name evidence="1" type="ORF">TSPGSL018_23837</name>
</gene>
<evidence type="ECO:0000313" key="1">
    <source>
        <dbReference type="EMBL" id="JAC62259.1"/>
    </source>
</evidence>
<dbReference type="AlphaFoldDB" id="A0A061QUX8"/>
<accession>A0A061QUX8</accession>
<protein>
    <submittedName>
        <fullName evidence="1">Uncharacterized protein</fullName>
    </submittedName>
</protein>
<dbReference type="EMBL" id="GBEZ01024762">
    <property type="protein sequence ID" value="JAC62259.1"/>
    <property type="molecule type" value="Transcribed_RNA"/>
</dbReference>
<organism evidence="1">
    <name type="scientific">Tetraselmis sp. GSL018</name>
    <dbReference type="NCBI Taxonomy" id="582737"/>
    <lineage>
        <taxon>Eukaryota</taxon>
        <taxon>Viridiplantae</taxon>
        <taxon>Chlorophyta</taxon>
        <taxon>core chlorophytes</taxon>
        <taxon>Chlorodendrophyceae</taxon>
        <taxon>Chlorodendrales</taxon>
        <taxon>Chlorodendraceae</taxon>
        <taxon>Tetraselmis</taxon>
    </lineage>
</organism>